<evidence type="ECO:0000256" key="2">
    <source>
        <dbReference type="SAM" id="MobiDB-lite"/>
    </source>
</evidence>
<keyword evidence="1" id="KW-0175">Coiled coil</keyword>
<dbReference type="InterPro" id="IPR001849">
    <property type="entry name" value="PH_domain"/>
</dbReference>
<dbReference type="Gene3D" id="1.20.1270.60">
    <property type="entry name" value="Arfaptin homology (AH) domain/BAR domain"/>
    <property type="match status" value="1"/>
</dbReference>
<dbReference type="AlphaFoldDB" id="A0A7S0DJM1"/>
<evidence type="ECO:0000259" key="3">
    <source>
        <dbReference type="PROSITE" id="PS50003"/>
    </source>
</evidence>
<name>A0A7S0DJM1_9EUKA</name>
<dbReference type="Gene3D" id="2.30.29.30">
    <property type="entry name" value="Pleckstrin-homology domain (PH domain)/Phosphotyrosine-binding domain (PTB)"/>
    <property type="match status" value="1"/>
</dbReference>
<dbReference type="PROSITE" id="PS50003">
    <property type="entry name" value="PH_DOMAIN"/>
    <property type="match status" value="1"/>
</dbReference>
<organism evidence="4">
    <name type="scientific">Amorphochlora amoebiformis</name>
    <dbReference type="NCBI Taxonomy" id="1561963"/>
    <lineage>
        <taxon>Eukaryota</taxon>
        <taxon>Sar</taxon>
        <taxon>Rhizaria</taxon>
        <taxon>Cercozoa</taxon>
        <taxon>Chlorarachniophyceae</taxon>
        <taxon>Amorphochlora</taxon>
    </lineage>
</organism>
<dbReference type="EMBL" id="HBEM01023408">
    <property type="protein sequence ID" value="CAD8456989.1"/>
    <property type="molecule type" value="Transcribed_RNA"/>
</dbReference>
<feature type="region of interest" description="Disordered" evidence="2">
    <location>
        <begin position="1"/>
        <end position="31"/>
    </location>
</feature>
<evidence type="ECO:0000313" key="4">
    <source>
        <dbReference type="EMBL" id="CAD8456989.1"/>
    </source>
</evidence>
<feature type="coiled-coil region" evidence="1">
    <location>
        <begin position="184"/>
        <end position="218"/>
    </location>
</feature>
<accession>A0A7S0DJM1</accession>
<proteinExistence type="predicted"/>
<reference evidence="4" key="1">
    <citation type="submission" date="2021-01" db="EMBL/GenBank/DDBJ databases">
        <authorList>
            <person name="Corre E."/>
            <person name="Pelletier E."/>
            <person name="Niang G."/>
            <person name="Scheremetjew M."/>
            <person name="Finn R."/>
            <person name="Kale V."/>
            <person name="Holt S."/>
            <person name="Cochrane G."/>
            <person name="Meng A."/>
            <person name="Brown T."/>
            <person name="Cohen L."/>
        </authorList>
    </citation>
    <scope>NUCLEOTIDE SEQUENCE</scope>
    <source>
        <strain evidence="4">CCMP2058</strain>
    </source>
</reference>
<feature type="domain" description="PH" evidence="3">
    <location>
        <begin position="267"/>
        <end position="297"/>
    </location>
</feature>
<protein>
    <recommendedName>
        <fullName evidence="3">PH domain-containing protein</fullName>
    </recommendedName>
</protein>
<dbReference type="InterPro" id="IPR011993">
    <property type="entry name" value="PH-like_dom_sf"/>
</dbReference>
<evidence type="ECO:0000256" key="1">
    <source>
        <dbReference type="SAM" id="Coils"/>
    </source>
</evidence>
<dbReference type="SUPFAM" id="SSF103657">
    <property type="entry name" value="BAR/IMD domain-like"/>
    <property type="match status" value="1"/>
</dbReference>
<dbReference type="InterPro" id="IPR027267">
    <property type="entry name" value="AH/BAR_dom_sf"/>
</dbReference>
<sequence>MDVQTTTKAPLRFSNLSKHRAASREQMGNRPLTMTNDLVMSSRNRGKGFHKTSISAPGAMEAFSSLGSFEAVAQEYAQKMGYSVLTHQYPLIYEQVKVGLFVLKRLGTYLKKLWESKEHTIKKMEEVTKSEQETKYTQMEKDMMGPLVSAIQCLHLNDLHCAQRLRELVNSIESLVISPLMSCHNLLENKLKDIAQTYSKAVNELAKANDKLESEQTASSKAMSQLKAFREKAAEKGVRFTHKLKRLIKAEEKRKEGVGIAGSGYKGTIKEGWLEKQGQYNKSYKRRWFKIDDTDHV</sequence>
<gene>
    <name evidence="4" type="ORF">LAMO00422_LOCUS15936</name>
</gene>
<dbReference type="SUPFAM" id="SSF50729">
    <property type="entry name" value="PH domain-like"/>
    <property type="match status" value="1"/>
</dbReference>